<dbReference type="PROSITE" id="PS50006">
    <property type="entry name" value="FHA_DOMAIN"/>
    <property type="match status" value="1"/>
</dbReference>
<dbReference type="InterPro" id="IPR008271">
    <property type="entry name" value="Ser/Thr_kinase_AS"/>
</dbReference>
<evidence type="ECO:0000256" key="15">
    <source>
        <dbReference type="ARBA" id="ARBA00023163"/>
    </source>
</evidence>
<dbReference type="GO" id="GO:0004674">
    <property type="term" value="F:protein serine/threonine kinase activity"/>
    <property type="evidence" value="ECO:0007669"/>
    <property type="project" value="UniProtKB-KW"/>
</dbReference>
<dbReference type="FunFam" id="2.60.200.20:FF:000012">
    <property type="entry name" value="Nuclear inhibitor of protein phosphatase 1"/>
    <property type="match status" value="1"/>
</dbReference>
<evidence type="ECO:0000256" key="20">
    <source>
        <dbReference type="PROSITE-ProRule" id="PRU10141"/>
    </source>
</evidence>
<dbReference type="Pfam" id="PF00433">
    <property type="entry name" value="Pkinase_C"/>
    <property type="match status" value="1"/>
</dbReference>
<keyword evidence="10" id="KW-0418">Kinase</keyword>
<dbReference type="InterPro" id="IPR017441">
    <property type="entry name" value="Protein_kinase_ATP_BS"/>
</dbReference>
<feature type="region of interest" description="Disordered" evidence="21">
    <location>
        <begin position="611"/>
        <end position="653"/>
    </location>
</feature>
<accession>A0A8S1CBY4</accession>
<keyword evidence="27" id="KW-1185">Reference proteome</keyword>
<evidence type="ECO:0000259" key="23">
    <source>
        <dbReference type="PROSITE" id="PS50011"/>
    </source>
</evidence>
<dbReference type="GO" id="GO:0008380">
    <property type="term" value="P:RNA splicing"/>
    <property type="evidence" value="ECO:0007669"/>
    <property type="project" value="UniProtKB-KW"/>
</dbReference>
<dbReference type="Gene3D" id="6.10.250.1290">
    <property type="match status" value="1"/>
</dbReference>
<evidence type="ECO:0000256" key="1">
    <source>
        <dbReference type="ARBA" id="ARBA00004324"/>
    </source>
</evidence>
<keyword evidence="14" id="KW-0238">DNA-binding</keyword>
<dbReference type="CDD" id="cd22674">
    <property type="entry name" value="FHA_PPP1R8"/>
    <property type="match status" value="1"/>
</dbReference>
<dbReference type="SUPFAM" id="SSF64268">
    <property type="entry name" value="PX domain"/>
    <property type="match status" value="1"/>
</dbReference>
<dbReference type="GO" id="GO:0005524">
    <property type="term" value="F:ATP binding"/>
    <property type="evidence" value="ECO:0007669"/>
    <property type="project" value="UniProtKB-UniRule"/>
</dbReference>
<dbReference type="CDD" id="cd05575">
    <property type="entry name" value="STKc_SGK"/>
    <property type="match status" value="1"/>
</dbReference>
<feature type="domain" description="FHA" evidence="22">
    <location>
        <begin position="40"/>
        <end position="92"/>
    </location>
</feature>
<keyword evidence="4" id="KW-0723">Serine/threonine-protein kinase</keyword>
<dbReference type="InterPro" id="IPR017892">
    <property type="entry name" value="Pkinase_C"/>
</dbReference>
<dbReference type="Gene3D" id="1.10.510.10">
    <property type="entry name" value="Transferase(Phosphotransferase) domain 1"/>
    <property type="match status" value="1"/>
</dbReference>
<keyword evidence="16" id="KW-0508">mRNA splicing</keyword>
<dbReference type="Pfam" id="PF00787">
    <property type="entry name" value="PX"/>
    <property type="match status" value="1"/>
</dbReference>
<dbReference type="SUPFAM" id="SSF49879">
    <property type="entry name" value="SMAD/FHA domain"/>
    <property type="match status" value="1"/>
</dbReference>
<dbReference type="SUPFAM" id="SSF56112">
    <property type="entry name" value="Protein kinase-like (PK-like)"/>
    <property type="match status" value="1"/>
</dbReference>
<dbReference type="FunFam" id="3.30.200.20:FF:000030">
    <property type="entry name" value="Non-specific serine/threonine protein kinase"/>
    <property type="match status" value="1"/>
</dbReference>
<dbReference type="PROSITE" id="PS51285">
    <property type="entry name" value="AGC_KINASE_CTER"/>
    <property type="match status" value="1"/>
</dbReference>
<feature type="region of interest" description="Disordered" evidence="21">
    <location>
        <begin position="234"/>
        <end position="273"/>
    </location>
</feature>
<dbReference type="Pfam" id="PF00069">
    <property type="entry name" value="Pkinase"/>
    <property type="match status" value="1"/>
</dbReference>
<dbReference type="InterPro" id="IPR011009">
    <property type="entry name" value="Kinase-like_dom_sf"/>
</dbReference>
<dbReference type="GO" id="GO:0003723">
    <property type="term" value="F:RNA binding"/>
    <property type="evidence" value="ECO:0007669"/>
    <property type="project" value="UniProtKB-KW"/>
</dbReference>
<evidence type="ECO:0000256" key="19">
    <source>
        <dbReference type="ARBA" id="ARBA00077703"/>
    </source>
</evidence>
<keyword evidence="3" id="KW-0678">Repressor</keyword>
<comment type="similarity">
    <text evidence="2">Belongs to the protein kinase superfamily. AGC Ser/Thr protein kinase family.</text>
</comment>
<evidence type="ECO:0000256" key="3">
    <source>
        <dbReference type="ARBA" id="ARBA00022491"/>
    </source>
</evidence>
<evidence type="ECO:0000256" key="14">
    <source>
        <dbReference type="ARBA" id="ARBA00023125"/>
    </source>
</evidence>
<keyword evidence="9 20" id="KW-0547">Nucleotide-binding</keyword>
<name>A0A8S1CBY4_9INSE</name>
<dbReference type="Pfam" id="PF00498">
    <property type="entry name" value="FHA"/>
    <property type="match status" value="1"/>
</dbReference>
<evidence type="ECO:0000256" key="5">
    <source>
        <dbReference type="ARBA" id="ARBA00022553"/>
    </source>
</evidence>
<dbReference type="SMART" id="SM00312">
    <property type="entry name" value="PX"/>
    <property type="match status" value="1"/>
</dbReference>
<evidence type="ECO:0000256" key="6">
    <source>
        <dbReference type="ARBA" id="ARBA00022664"/>
    </source>
</evidence>
<dbReference type="SMART" id="SM00220">
    <property type="entry name" value="S_TKc"/>
    <property type="match status" value="1"/>
</dbReference>
<dbReference type="GO" id="GO:0005681">
    <property type="term" value="C:spliceosomal complex"/>
    <property type="evidence" value="ECO:0007669"/>
    <property type="project" value="UniProtKB-KW"/>
</dbReference>
<dbReference type="SMART" id="SM00240">
    <property type="entry name" value="FHA"/>
    <property type="match status" value="1"/>
</dbReference>
<evidence type="ECO:0000256" key="13">
    <source>
        <dbReference type="ARBA" id="ARBA00023015"/>
    </source>
</evidence>
<dbReference type="SMART" id="SM00133">
    <property type="entry name" value="S_TK_X"/>
    <property type="match status" value="1"/>
</dbReference>
<keyword evidence="12" id="KW-0694">RNA-binding</keyword>
<evidence type="ECO:0000256" key="17">
    <source>
        <dbReference type="ARBA" id="ARBA00023242"/>
    </source>
</evidence>
<dbReference type="PROSITE" id="PS50011">
    <property type="entry name" value="PROTEIN_KINASE_DOM"/>
    <property type="match status" value="1"/>
</dbReference>
<sequence>MANHYDIPTWAGKPPTGLHLDVMKDDKLIQKLMIDTKKCYLFGRNPQMNDFCIDHASCSRVHAVLVYHKHLDRAFLVDLGSTHGTYIGSIRLEANKPTQLPIDSTFHFGASTRMYTIRERPQAAPRPIIEELEQSAEDAEGGLLGLPETETELDNLTEFNTAHNRRISMLGIPDEEIRSRKRKKRGVTFNEDEEVINPEDVDPSVGRFRNLVQSTVVPTKRQRVEGGLIGDVGSRLPGHHPSHHQILGGGMNASNLYQDLPPETHSSGPAAAGSLLSSSLASKLGIALPNPAPDVEVAPPPPPEAPKRSAVGPARPPGSEPAGPSLEPKKKKYAKEAWPGKMKPMAGLLIVSIRLRGADSLACHAVQQQQQQQCVVVSRAAREFHPDALHAVRKVSNPDNPQTVRIIRRMPSRKLRSVLLLEVPPAVRFILFPFTFLRRAAMMMQTDPIVQSITSVAILGKHLLDLYMSPSKKGEEFLSEPPPVAMSAAHETPNCTSASIKDTETWEKNKKFTVYKVAVSRGNASWFIFRRYNEFSKLCEVAKKQAPHLLLKMPGKKLFGSNMEPKLVEARREALDDFIQKVTSDERLMHTREVIEFFQLDQKHVENCVKTEDTQSTDDCDSGKGSYKGSNSSGASTELENKPPSPVNLGHTERRHVKPSHFEFLKVIGKGSFGKVLLARHKEEEKFYAIKVLQKTLIVKRNETKHIMSERNVLLQNIKHPFLVGLHYSFQTTDKLYFVLDYINGGELFFHLQKERSFSESRARFYSAEISSALGYLHSRQIIYRDLKPENLLLDQQGHVILTDFGLCKEGLRDSDTTDTFCGTPEYLAPEVIRKQAYDRSVDWWCLGAVLYEMLYGLPPFYNKNTSTMYQNILYKPLKLRPTVSENARNILDKLLQKESQNRLGSGKNDVLDIQKHPFYKNINWDDLINKKIPPPFNPNVNGSMDLKNIDPEFTKEPVPASVGRSQNGTVLSASVLEADAAFEGFSYAPPLEDFF</sequence>
<feature type="compositionally biased region" description="Low complexity" evidence="21">
    <location>
        <begin position="623"/>
        <end position="636"/>
    </location>
</feature>
<evidence type="ECO:0000259" key="22">
    <source>
        <dbReference type="PROSITE" id="PS50006"/>
    </source>
</evidence>
<feature type="region of interest" description="Disordered" evidence="21">
    <location>
        <begin position="291"/>
        <end position="338"/>
    </location>
</feature>
<evidence type="ECO:0000256" key="16">
    <source>
        <dbReference type="ARBA" id="ARBA00023187"/>
    </source>
</evidence>
<dbReference type="EMBL" id="CADEPI010000023">
    <property type="protein sequence ID" value="CAB3365965.1"/>
    <property type="molecule type" value="Genomic_DNA"/>
</dbReference>
<feature type="binding site" evidence="20">
    <location>
        <position position="700"/>
    </location>
    <ligand>
        <name>ATP</name>
        <dbReference type="ChEBI" id="CHEBI:30616"/>
    </ligand>
</feature>
<keyword evidence="5" id="KW-0597">Phosphoprotein</keyword>
<dbReference type="AlphaFoldDB" id="A0A8S1CBY4"/>
<dbReference type="GO" id="GO:0016607">
    <property type="term" value="C:nuclear speck"/>
    <property type="evidence" value="ECO:0007669"/>
    <property type="project" value="UniProtKB-SubCell"/>
</dbReference>
<evidence type="ECO:0000256" key="10">
    <source>
        <dbReference type="ARBA" id="ARBA00022777"/>
    </source>
</evidence>
<keyword evidence="8" id="KW-0747">Spliceosome</keyword>
<evidence type="ECO:0000256" key="7">
    <source>
        <dbReference type="ARBA" id="ARBA00022679"/>
    </source>
</evidence>
<keyword evidence="6" id="KW-0507">mRNA processing</keyword>
<evidence type="ECO:0000256" key="4">
    <source>
        <dbReference type="ARBA" id="ARBA00022527"/>
    </source>
</evidence>
<dbReference type="Proteomes" id="UP000494165">
    <property type="component" value="Unassembled WGS sequence"/>
</dbReference>
<dbReference type="InterPro" id="IPR008984">
    <property type="entry name" value="SMAD_FHA_dom_sf"/>
</dbReference>
<comment type="caution">
    <text evidence="26">The sequence shown here is derived from an EMBL/GenBank/DDBJ whole genome shotgun (WGS) entry which is preliminary data.</text>
</comment>
<gene>
    <name evidence="26" type="ORF">CLODIP_2_CD16186</name>
</gene>
<organism evidence="26 27">
    <name type="scientific">Cloeon dipterum</name>
    <dbReference type="NCBI Taxonomy" id="197152"/>
    <lineage>
        <taxon>Eukaryota</taxon>
        <taxon>Metazoa</taxon>
        <taxon>Ecdysozoa</taxon>
        <taxon>Arthropoda</taxon>
        <taxon>Hexapoda</taxon>
        <taxon>Insecta</taxon>
        <taxon>Pterygota</taxon>
        <taxon>Palaeoptera</taxon>
        <taxon>Ephemeroptera</taxon>
        <taxon>Pisciforma</taxon>
        <taxon>Baetidae</taxon>
        <taxon>Cloeon</taxon>
    </lineage>
</organism>
<dbReference type="PROSITE" id="PS00107">
    <property type="entry name" value="PROTEIN_KINASE_ATP"/>
    <property type="match status" value="1"/>
</dbReference>
<dbReference type="GO" id="GO:0006397">
    <property type="term" value="P:mRNA processing"/>
    <property type="evidence" value="ECO:0007669"/>
    <property type="project" value="UniProtKB-KW"/>
</dbReference>
<dbReference type="PANTHER" id="PTHR24351">
    <property type="entry name" value="RIBOSOMAL PROTEIN S6 KINASE"/>
    <property type="match status" value="1"/>
</dbReference>
<evidence type="ECO:0000256" key="18">
    <source>
        <dbReference type="ARBA" id="ARBA00068386"/>
    </source>
</evidence>
<evidence type="ECO:0000256" key="12">
    <source>
        <dbReference type="ARBA" id="ARBA00022884"/>
    </source>
</evidence>
<feature type="domain" description="Protein kinase" evidence="23">
    <location>
        <begin position="662"/>
        <end position="920"/>
    </location>
</feature>
<keyword evidence="17" id="KW-0539">Nucleus</keyword>
<dbReference type="InterPro" id="IPR001683">
    <property type="entry name" value="PX_dom"/>
</dbReference>
<evidence type="ECO:0000259" key="24">
    <source>
        <dbReference type="PROSITE" id="PS50195"/>
    </source>
</evidence>
<dbReference type="GO" id="GO:0003677">
    <property type="term" value="F:DNA binding"/>
    <property type="evidence" value="ECO:0007669"/>
    <property type="project" value="UniProtKB-KW"/>
</dbReference>
<dbReference type="Gene3D" id="3.30.1520.10">
    <property type="entry name" value="Phox-like domain"/>
    <property type="match status" value="1"/>
</dbReference>
<evidence type="ECO:0000256" key="9">
    <source>
        <dbReference type="ARBA" id="ARBA00022741"/>
    </source>
</evidence>
<dbReference type="FunFam" id="1.10.510.10:FF:000065">
    <property type="entry name" value="Non-specific serine/threonine protein kinase"/>
    <property type="match status" value="1"/>
</dbReference>
<reference evidence="26 27" key="1">
    <citation type="submission" date="2020-04" db="EMBL/GenBank/DDBJ databases">
        <authorList>
            <person name="Alioto T."/>
            <person name="Alioto T."/>
            <person name="Gomez Garrido J."/>
        </authorList>
    </citation>
    <scope>NUCLEOTIDE SEQUENCE [LARGE SCALE GENOMIC DNA]</scope>
</reference>
<dbReference type="PROSITE" id="PS00108">
    <property type="entry name" value="PROTEIN_KINASE_ST"/>
    <property type="match status" value="1"/>
</dbReference>
<dbReference type="InterPro" id="IPR000719">
    <property type="entry name" value="Prot_kinase_dom"/>
</dbReference>
<dbReference type="OrthoDB" id="63267at2759"/>
<feature type="domain" description="PX" evidence="24">
    <location>
        <begin position="493"/>
        <end position="605"/>
    </location>
</feature>
<dbReference type="Gene3D" id="3.30.200.20">
    <property type="entry name" value="Phosphorylase Kinase, domain 1"/>
    <property type="match status" value="1"/>
</dbReference>
<comment type="subcellular location">
    <subcellularLocation>
        <location evidence="1">Nucleus speckle</location>
    </subcellularLocation>
</comment>
<dbReference type="GO" id="GO:0035091">
    <property type="term" value="F:phosphatidylinositol binding"/>
    <property type="evidence" value="ECO:0007669"/>
    <property type="project" value="InterPro"/>
</dbReference>
<proteinExistence type="inferred from homology"/>
<evidence type="ECO:0000256" key="21">
    <source>
        <dbReference type="SAM" id="MobiDB-lite"/>
    </source>
</evidence>
<feature type="domain" description="AGC-kinase C-terminal" evidence="25">
    <location>
        <begin position="921"/>
        <end position="996"/>
    </location>
</feature>
<dbReference type="PROSITE" id="PS50195">
    <property type="entry name" value="PX"/>
    <property type="match status" value="1"/>
</dbReference>
<evidence type="ECO:0000256" key="11">
    <source>
        <dbReference type="ARBA" id="ARBA00022840"/>
    </source>
</evidence>
<evidence type="ECO:0000313" key="26">
    <source>
        <dbReference type="EMBL" id="CAB3365965.1"/>
    </source>
</evidence>
<evidence type="ECO:0000259" key="25">
    <source>
        <dbReference type="PROSITE" id="PS51285"/>
    </source>
</evidence>
<keyword evidence="11 20" id="KW-0067">ATP-binding</keyword>
<dbReference type="Gene3D" id="2.60.200.20">
    <property type="match status" value="1"/>
</dbReference>
<dbReference type="InterPro" id="IPR000961">
    <property type="entry name" value="AGC-kinase_C"/>
</dbReference>
<keyword evidence="13" id="KW-0805">Transcription regulation</keyword>
<protein>
    <recommendedName>
        <fullName evidence="18">Nuclear inhibitor of protein phosphatase 1</fullName>
    </recommendedName>
    <alternativeName>
        <fullName evidence="19">Protein phosphatase 1 regulatory inhibitor subunit 8</fullName>
    </alternativeName>
</protein>
<evidence type="ECO:0000256" key="2">
    <source>
        <dbReference type="ARBA" id="ARBA00009903"/>
    </source>
</evidence>
<dbReference type="InterPro" id="IPR036871">
    <property type="entry name" value="PX_dom_sf"/>
</dbReference>
<dbReference type="InterPro" id="IPR000253">
    <property type="entry name" value="FHA_dom"/>
</dbReference>
<keyword evidence="7" id="KW-0808">Transferase</keyword>
<evidence type="ECO:0000313" key="27">
    <source>
        <dbReference type="Proteomes" id="UP000494165"/>
    </source>
</evidence>
<keyword evidence="15" id="KW-0804">Transcription</keyword>
<evidence type="ECO:0000256" key="8">
    <source>
        <dbReference type="ARBA" id="ARBA00022728"/>
    </source>
</evidence>